<organism evidence="1 2">
    <name type="scientific">Owenia fusiformis</name>
    <name type="common">Polychaete worm</name>
    <dbReference type="NCBI Taxonomy" id="6347"/>
    <lineage>
        <taxon>Eukaryota</taxon>
        <taxon>Metazoa</taxon>
        <taxon>Spiralia</taxon>
        <taxon>Lophotrochozoa</taxon>
        <taxon>Annelida</taxon>
        <taxon>Polychaeta</taxon>
        <taxon>Sedentaria</taxon>
        <taxon>Canalipalpata</taxon>
        <taxon>Sabellida</taxon>
        <taxon>Oweniida</taxon>
        <taxon>Oweniidae</taxon>
        <taxon>Owenia</taxon>
    </lineage>
</organism>
<sequence>MVSFFSGHPVIWRRKINQSLNNAPIENNEDYVNDGFGDMDIAMNSNSETNDSQLSVNNISSESTLSAPYDMINATDLDQENMYQRISNDTGSNTMHNETNQEYVNQTIVNDKSSYEKYRDQEYEEVICK</sequence>
<dbReference type="Proteomes" id="UP000749559">
    <property type="component" value="Unassembled WGS sequence"/>
</dbReference>
<evidence type="ECO:0000313" key="2">
    <source>
        <dbReference type="Proteomes" id="UP000749559"/>
    </source>
</evidence>
<proteinExistence type="predicted"/>
<keyword evidence="2" id="KW-1185">Reference proteome</keyword>
<accession>A0A8S4Q7X1</accession>
<dbReference type="EMBL" id="CAIIXF020000012">
    <property type="protein sequence ID" value="CAH1801969.1"/>
    <property type="molecule type" value="Genomic_DNA"/>
</dbReference>
<protein>
    <submittedName>
        <fullName evidence="1">Uncharacterized protein</fullName>
    </submittedName>
</protein>
<gene>
    <name evidence="1" type="ORF">OFUS_LOCUS25697</name>
</gene>
<evidence type="ECO:0000313" key="1">
    <source>
        <dbReference type="EMBL" id="CAH1801969.1"/>
    </source>
</evidence>
<dbReference type="AlphaFoldDB" id="A0A8S4Q7X1"/>
<comment type="caution">
    <text evidence="1">The sequence shown here is derived from an EMBL/GenBank/DDBJ whole genome shotgun (WGS) entry which is preliminary data.</text>
</comment>
<name>A0A8S4Q7X1_OWEFU</name>
<reference evidence="1" key="1">
    <citation type="submission" date="2022-03" db="EMBL/GenBank/DDBJ databases">
        <authorList>
            <person name="Martin C."/>
        </authorList>
    </citation>
    <scope>NUCLEOTIDE SEQUENCE</scope>
</reference>